<dbReference type="RefSeq" id="WP_345417708.1">
    <property type="nucleotide sequence ID" value="NZ_BAABHO010000028.1"/>
</dbReference>
<keyword evidence="1" id="KW-0805">Transcription regulation</keyword>
<evidence type="ECO:0000256" key="2">
    <source>
        <dbReference type="ARBA" id="ARBA00023125"/>
    </source>
</evidence>
<dbReference type="PROSITE" id="PS50977">
    <property type="entry name" value="HTH_TETR_2"/>
    <property type="match status" value="1"/>
</dbReference>
<evidence type="ECO:0000313" key="7">
    <source>
        <dbReference type="Proteomes" id="UP001500928"/>
    </source>
</evidence>
<dbReference type="InterPro" id="IPR036271">
    <property type="entry name" value="Tet_transcr_reg_TetR-rel_C_sf"/>
</dbReference>
<dbReference type="Pfam" id="PF00440">
    <property type="entry name" value="TetR_N"/>
    <property type="match status" value="1"/>
</dbReference>
<evidence type="ECO:0000256" key="3">
    <source>
        <dbReference type="ARBA" id="ARBA00023163"/>
    </source>
</evidence>
<dbReference type="PANTHER" id="PTHR47506:SF1">
    <property type="entry name" value="HTH-TYPE TRANSCRIPTIONAL REGULATOR YJDC"/>
    <property type="match status" value="1"/>
</dbReference>
<dbReference type="Gene3D" id="1.10.357.10">
    <property type="entry name" value="Tetracycline Repressor, domain 2"/>
    <property type="match status" value="1"/>
</dbReference>
<evidence type="ECO:0000256" key="1">
    <source>
        <dbReference type="ARBA" id="ARBA00023015"/>
    </source>
</evidence>
<evidence type="ECO:0000313" key="6">
    <source>
        <dbReference type="EMBL" id="GAA4796010.1"/>
    </source>
</evidence>
<accession>A0ABP9BIQ5</accession>
<feature type="domain" description="HTH tetR-type" evidence="5">
    <location>
        <begin position="29"/>
        <end position="89"/>
    </location>
</feature>
<comment type="caution">
    <text evidence="6">The sequence shown here is derived from an EMBL/GenBank/DDBJ whole genome shotgun (WGS) entry which is preliminary data.</text>
</comment>
<keyword evidence="2 4" id="KW-0238">DNA-binding</keyword>
<name>A0ABP9BIQ5_9PSEU</name>
<keyword evidence="3" id="KW-0804">Transcription</keyword>
<dbReference type="InterPro" id="IPR009057">
    <property type="entry name" value="Homeodomain-like_sf"/>
</dbReference>
<dbReference type="EMBL" id="BAABHO010000028">
    <property type="protein sequence ID" value="GAA4796010.1"/>
    <property type="molecule type" value="Genomic_DNA"/>
</dbReference>
<reference evidence="7" key="1">
    <citation type="journal article" date="2019" name="Int. J. Syst. Evol. Microbiol.">
        <title>The Global Catalogue of Microorganisms (GCM) 10K type strain sequencing project: providing services to taxonomists for standard genome sequencing and annotation.</title>
        <authorList>
            <consortium name="The Broad Institute Genomics Platform"/>
            <consortium name="The Broad Institute Genome Sequencing Center for Infectious Disease"/>
            <person name="Wu L."/>
            <person name="Ma J."/>
        </authorList>
    </citation>
    <scope>NUCLEOTIDE SEQUENCE [LARGE SCALE GENOMIC DNA]</scope>
    <source>
        <strain evidence="7">JCM 17979</strain>
    </source>
</reference>
<feature type="DNA-binding region" description="H-T-H motif" evidence="4">
    <location>
        <begin position="52"/>
        <end position="71"/>
    </location>
</feature>
<organism evidence="6 7">
    <name type="scientific">Actinomycetospora chlora</name>
    <dbReference type="NCBI Taxonomy" id="663608"/>
    <lineage>
        <taxon>Bacteria</taxon>
        <taxon>Bacillati</taxon>
        <taxon>Actinomycetota</taxon>
        <taxon>Actinomycetes</taxon>
        <taxon>Pseudonocardiales</taxon>
        <taxon>Pseudonocardiaceae</taxon>
        <taxon>Actinomycetospora</taxon>
    </lineage>
</organism>
<dbReference type="SUPFAM" id="SSF46689">
    <property type="entry name" value="Homeodomain-like"/>
    <property type="match status" value="1"/>
</dbReference>
<sequence length="251" mass="27741">MTTEARWFEPPVSRWSDDAVAGGLQARARTTRRELLLGAARRFAAQGFHGTSLSQIVRDGGRTKGALFFHFSSKAALGWAVVDELHASWDDVVDRITARDLDPLRALLVVYDAQIARLVCDPIVQGGLRVMREDPGMQADRHKWVEGWRSESEVLLRRAQERGLLVDEADPEAVSSTLLSSVVGHHYLAEAQPDGPPLWERMTTTWNGLLPTIAVRSWLEAWTASGWSGRPAPALECFLAARRPDAGLVLA</sequence>
<evidence type="ECO:0000259" key="5">
    <source>
        <dbReference type="PROSITE" id="PS50977"/>
    </source>
</evidence>
<dbReference type="InterPro" id="IPR001647">
    <property type="entry name" value="HTH_TetR"/>
</dbReference>
<gene>
    <name evidence="6" type="ORF">GCM10023200_35110</name>
</gene>
<evidence type="ECO:0000256" key="4">
    <source>
        <dbReference type="PROSITE-ProRule" id="PRU00335"/>
    </source>
</evidence>
<keyword evidence="7" id="KW-1185">Reference proteome</keyword>
<dbReference type="PANTHER" id="PTHR47506">
    <property type="entry name" value="TRANSCRIPTIONAL REGULATORY PROTEIN"/>
    <property type="match status" value="1"/>
</dbReference>
<protein>
    <recommendedName>
        <fullName evidence="5">HTH tetR-type domain-containing protein</fullName>
    </recommendedName>
</protein>
<dbReference type="Proteomes" id="UP001500928">
    <property type="component" value="Unassembled WGS sequence"/>
</dbReference>
<proteinExistence type="predicted"/>
<dbReference type="SUPFAM" id="SSF48498">
    <property type="entry name" value="Tetracyclin repressor-like, C-terminal domain"/>
    <property type="match status" value="1"/>
</dbReference>